<dbReference type="GO" id="GO:0000786">
    <property type="term" value="C:nucleosome"/>
    <property type="evidence" value="ECO:0007669"/>
    <property type="project" value="UniProtKB-KW"/>
</dbReference>
<evidence type="ECO:0000256" key="1">
    <source>
        <dbReference type="ARBA" id="ARBA00004123"/>
    </source>
</evidence>
<evidence type="ECO:0000313" key="10">
    <source>
        <dbReference type="EMBL" id="GFH46810.1"/>
    </source>
</evidence>
<name>A0AAD3CKK1_9STRA</name>
<dbReference type="GO" id="GO:0006888">
    <property type="term" value="P:endoplasmic reticulum to Golgi vesicle-mediated transport"/>
    <property type="evidence" value="ECO:0007669"/>
    <property type="project" value="InterPro"/>
</dbReference>
<dbReference type="InterPro" id="IPR009072">
    <property type="entry name" value="Histone-fold"/>
</dbReference>
<evidence type="ECO:0000256" key="5">
    <source>
        <dbReference type="ARBA" id="ARBA00023125"/>
    </source>
</evidence>
<protein>
    <submittedName>
        <fullName evidence="10">Histone H3</fullName>
    </submittedName>
</protein>
<keyword evidence="6" id="KW-0539">Nucleus</keyword>
<keyword evidence="7" id="KW-0544">Nucleosome core</keyword>
<dbReference type="GO" id="GO:0003677">
    <property type="term" value="F:DNA binding"/>
    <property type="evidence" value="ECO:0007669"/>
    <property type="project" value="UniProtKB-KW"/>
</dbReference>
<keyword evidence="4" id="KW-0158">Chromosome</keyword>
<keyword evidence="5" id="KW-0238">DNA-binding</keyword>
<comment type="similarity">
    <text evidence="3">Belongs to the histone H3 family.</text>
</comment>
<dbReference type="InterPro" id="IPR000164">
    <property type="entry name" value="Histone_H3/CENP-A"/>
</dbReference>
<dbReference type="GO" id="GO:0005737">
    <property type="term" value="C:cytoplasm"/>
    <property type="evidence" value="ECO:0007669"/>
    <property type="project" value="GOC"/>
</dbReference>
<dbReference type="CDD" id="cd22911">
    <property type="entry name" value="HFD_H3"/>
    <property type="match status" value="1"/>
</dbReference>
<dbReference type="InterPro" id="IPR006722">
    <property type="entry name" value="Sedlin"/>
</dbReference>
<dbReference type="SUPFAM" id="SSF47113">
    <property type="entry name" value="Histone-fold"/>
    <property type="match status" value="1"/>
</dbReference>
<organism evidence="10 11">
    <name type="scientific">Chaetoceros tenuissimus</name>
    <dbReference type="NCBI Taxonomy" id="426638"/>
    <lineage>
        <taxon>Eukaryota</taxon>
        <taxon>Sar</taxon>
        <taxon>Stramenopiles</taxon>
        <taxon>Ochrophyta</taxon>
        <taxon>Bacillariophyta</taxon>
        <taxon>Coscinodiscophyceae</taxon>
        <taxon>Chaetocerotophycidae</taxon>
        <taxon>Chaetocerotales</taxon>
        <taxon>Chaetocerotaceae</taxon>
        <taxon>Chaetoceros</taxon>
    </lineage>
</organism>
<feature type="domain" description="Core Histone H2A/H2B/H3" evidence="9">
    <location>
        <begin position="257"/>
        <end position="344"/>
    </location>
</feature>
<feature type="region of interest" description="Disordered" evidence="8">
    <location>
        <begin position="221"/>
        <end position="254"/>
    </location>
</feature>
<accession>A0AAD3CKK1</accession>
<evidence type="ECO:0000256" key="4">
    <source>
        <dbReference type="ARBA" id="ARBA00022454"/>
    </source>
</evidence>
<dbReference type="FunFam" id="1.10.20.10:FF:000078">
    <property type="entry name" value="Histone H3"/>
    <property type="match status" value="1"/>
</dbReference>
<sequence length="349" mass="39337">MSGSIIDSILITSVNSDMHMEDDQVIYVQSIHDFEEEDDEEEKTASDTFSIERDLFGFDENDHENAASVASSKSLKHQFLLNTALETMNHGIQPKLAANVVPKILEDDPEAHSSSEKAHSKMYQGLICVMENFRFYGYKTNTGIKIVVGVKNNVLPSDTELCKSRDETIQYFLTKIHEHYVHHQLNPFSQKHVASTTTPPHSITNNNTQPSFIMARTKQTARKSTGGKAPRKQLATKAARKSAPTAGGVKKPHRYRPGTVALREIRKYQKSTDLLIRKAPFQRLVREIAQDFKTDLRFQSTAVLALQEAAEAYLVGLFEDTNLCAIHAKRVTIMPKDIQLARRIRGERA</sequence>
<evidence type="ECO:0000259" key="9">
    <source>
        <dbReference type="Pfam" id="PF00125"/>
    </source>
</evidence>
<dbReference type="GO" id="GO:0005634">
    <property type="term" value="C:nucleus"/>
    <property type="evidence" value="ECO:0007669"/>
    <property type="project" value="UniProtKB-SubCell"/>
</dbReference>
<dbReference type="AlphaFoldDB" id="A0AAD3CKK1"/>
<dbReference type="EMBL" id="BLLK01000022">
    <property type="protein sequence ID" value="GFH46810.1"/>
    <property type="molecule type" value="Genomic_DNA"/>
</dbReference>
<proteinExistence type="inferred from homology"/>
<evidence type="ECO:0000256" key="8">
    <source>
        <dbReference type="SAM" id="MobiDB-lite"/>
    </source>
</evidence>
<evidence type="ECO:0000256" key="3">
    <source>
        <dbReference type="ARBA" id="ARBA00010343"/>
    </source>
</evidence>
<evidence type="ECO:0000313" key="11">
    <source>
        <dbReference type="Proteomes" id="UP001054902"/>
    </source>
</evidence>
<evidence type="ECO:0000256" key="7">
    <source>
        <dbReference type="ARBA" id="ARBA00023269"/>
    </source>
</evidence>
<evidence type="ECO:0000256" key="6">
    <source>
        <dbReference type="ARBA" id="ARBA00023242"/>
    </source>
</evidence>
<comment type="caution">
    <text evidence="10">The sequence shown here is derived from an EMBL/GenBank/DDBJ whole genome shotgun (WGS) entry which is preliminary data.</text>
</comment>
<dbReference type="PANTHER" id="PTHR11426">
    <property type="entry name" value="HISTONE H3"/>
    <property type="match status" value="1"/>
</dbReference>
<dbReference type="Gene3D" id="3.30.450.70">
    <property type="match status" value="1"/>
</dbReference>
<comment type="subcellular location">
    <subcellularLocation>
        <location evidence="2">Chromosome</location>
    </subcellularLocation>
    <subcellularLocation>
        <location evidence="1">Nucleus</location>
    </subcellularLocation>
</comment>
<dbReference type="Pfam" id="PF04628">
    <property type="entry name" value="Sedlin_N"/>
    <property type="match status" value="1"/>
</dbReference>
<dbReference type="PRINTS" id="PR00622">
    <property type="entry name" value="HISTONEH3"/>
</dbReference>
<dbReference type="Gene3D" id="1.10.20.10">
    <property type="entry name" value="Histone, subunit A"/>
    <property type="match status" value="1"/>
</dbReference>
<dbReference type="InterPro" id="IPR007125">
    <property type="entry name" value="H2A/H2B/H3"/>
</dbReference>
<reference evidence="10 11" key="1">
    <citation type="journal article" date="2021" name="Sci. Rep.">
        <title>The genome of the diatom Chaetoceros tenuissimus carries an ancient integrated fragment of an extant virus.</title>
        <authorList>
            <person name="Hongo Y."/>
            <person name="Kimura K."/>
            <person name="Takaki Y."/>
            <person name="Yoshida Y."/>
            <person name="Baba S."/>
            <person name="Kobayashi G."/>
            <person name="Nagasaki K."/>
            <person name="Hano T."/>
            <person name="Tomaru Y."/>
        </authorList>
    </citation>
    <scope>NUCLEOTIDE SEQUENCE [LARGE SCALE GENOMIC DNA]</scope>
    <source>
        <strain evidence="10 11">NIES-3715</strain>
    </source>
</reference>
<dbReference type="SUPFAM" id="SSF64356">
    <property type="entry name" value="SNARE-like"/>
    <property type="match status" value="1"/>
</dbReference>
<dbReference type="SMART" id="SM00428">
    <property type="entry name" value="H3"/>
    <property type="match status" value="1"/>
</dbReference>
<dbReference type="Pfam" id="PF00125">
    <property type="entry name" value="Histone"/>
    <property type="match status" value="1"/>
</dbReference>
<gene>
    <name evidence="10" type="ORF">CTEN210_03284</name>
</gene>
<dbReference type="Proteomes" id="UP001054902">
    <property type="component" value="Unassembled WGS sequence"/>
</dbReference>
<evidence type="ECO:0000256" key="2">
    <source>
        <dbReference type="ARBA" id="ARBA00004286"/>
    </source>
</evidence>
<dbReference type="FunFam" id="1.10.20.10:FF:000044">
    <property type="entry name" value="Histone H3.3"/>
    <property type="match status" value="1"/>
</dbReference>
<dbReference type="GO" id="GO:0030527">
    <property type="term" value="F:structural constituent of chromatin"/>
    <property type="evidence" value="ECO:0007669"/>
    <property type="project" value="InterPro"/>
</dbReference>
<dbReference type="GO" id="GO:0046982">
    <property type="term" value="F:protein heterodimerization activity"/>
    <property type="evidence" value="ECO:0007669"/>
    <property type="project" value="InterPro"/>
</dbReference>
<dbReference type="InterPro" id="IPR011012">
    <property type="entry name" value="Longin-like_dom_sf"/>
</dbReference>
<dbReference type="PROSITE" id="PS00959">
    <property type="entry name" value="HISTONE_H3_2"/>
    <property type="match status" value="1"/>
</dbReference>
<keyword evidence="11" id="KW-1185">Reference proteome</keyword>
<dbReference type="PROSITE" id="PS00322">
    <property type="entry name" value="HISTONE_H3_1"/>
    <property type="match status" value="1"/>
</dbReference>